<feature type="region of interest" description="Disordered" evidence="1">
    <location>
        <begin position="62"/>
        <end position="146"/>
    </location>
</feature>
<proteinExistence type="predicted"/>
<feature type="compositionally biased region" description="Basic and acidic residues" evidence="1">
    <location>
        <begin position="119"/>
        <end position="146"/>
    </location>
</feature>
<evidence type="ECO:0000313" key="2">
    <source>
        <dbReference type="EMBL" id="EQD65281.1"/>
    </source>
</evidence>
<dbReference type="Pfam" id="PF04351">
    <property type="entry name" value="PilP"/>
    <property type="match status" value="1"/>
</dbReference>
<reference evidence="2" key="2">
    <citation type="journal article" date="2014" name="ISME J.">
        <title>Microbial stratification in low pH oxic and suboxic macroscopic growths along an acid mine drainage.</title>
        <authorList>
            <person name="Mendez-Garcia C."/>
            <person name="Mesa V."/>
            <person name="Sprenger R.R."/>
            <person name="Richter M."/>
            <person name="Diez M.S."/>
            <person name="Solano J."/>
            <person name="Bargiela R."/>
            <person name="Golyshina O.V."/>
            <person name="Manteca A."/>
            <person name="Ramos J.L."/>
            <person name="Gallego J.R."/>
            <person name="Llorente I."/>
            <person name="Martins Dos Santos V.A."/>
            <person name="Jensen O.N."/>
            <person name="Pelaez A.I."/>
            <person name="Sanchez J."/>
            <person name="Ferrer M."/>
        </authorList>
    </citation>
    <scope>NUCLEOTIDE SEQUENCE</scope>
</reference>
<gene>
    <name evidence="2" type="ORF">B2A_01673</name>
</gene>
<evidence type="ECO:0000256" key="1">
    <source>
        <dbReference type="SAM" id="MobiDB-lite"/>
    </source>
</evidence>
<dbReference type="EMBL" id="AUZZ01001207">
    <property type="protein sequence ID" value="EQD65281.1"/>
    <property type="molecule type" value="Genomic_DNA"/>
</dbReference>
<sequence length="146" mass="16031">MTMYKLLARLLVICAVLAALGGCTRGTSDLHAWVAQEKAKKGPPLPPLPVIKTFESFTYKDQSLRDPFSPSPLEAGGYNSNGPRPDANRPKQPLEMFPLDSLRMVGTIGTGPDTGLDQGSDRRDPSRRDRQLHGSERRADHQGHAR</sequence>
<reference evidence="2" key="1">
    <citation type="submission" date="2013-08" db="EMBL/GenBank/DDBJ databases">
        <authorList>
            <person name="Mendez C."/>
            <person name="Richter M."/>
            <person name="Ferrer M."/>
            <person name="Sanchez J."/>
        </authorList>
    </citation>
    <scope>NUCLEOTIDE SEQUENCE</scope>
</reference>
<organism evidence="2">
    <name type="scientific">mine drainage metagenome</name>
    <dbReference type="NCBI Taxonomy" id="410659"/>
    <lineage>
        <taxon>unclassified sequences</taxon>
        <taxon>metagenomes</taxon>
        <taxon>ecological metagenomes</taxon>
    </lineage>
</organism>
<dbReference type="PROSITE" id="PS51257">
    <property type="entry name" value="PROKAR_LIPOPROTEIN"/>
    <property type="match status" value="1"/>
</dbReference>
<dbReference type="Gene3D" id="2.30.30.830">
    <property type="match status" value="1"/>
</dbReference>
<name>T1AXB7_9ZZZZ</name>
<accession>T1AXB7</accession>
<dbReference type="InterPro" id="IPR007446">
    <property type="entry name" value="PilP"/>
</dbReference>
<dbReference type="AlphaFoldDB" id="T1AXB7"/>
<protein>
    <submittedName>
        <fullName evidence="2">Pilus assembly protein PilP</fullName>
    </submittedName>
</protein>
<comment type="caution">
    <text evidence="2">The sequence shown here is derived from an EMBL/GenBank/DDBJ whole genome shotgun (WGS) entry which is preliminary data.</text>
</comment>